<organism evidence="3 4">
    <name type="scientific">Aegilops tauschii subsp. strangulata</name>
    <name type="common">Goatgrass</name>
    <dbReference type="NCBI Taxonomy" id="200361"/>
    <lineage>
        <taxon>Eukaryota</taxon>
        <taxon>Viridiplantae</taxon>
        <taxon>Streptophyta</taxon>
        <taxon>Embryophyta</taxon>
        <taxon>Tracheophyta</taxon>
        <taxon>Spermatophyta</taxon>
        <taxon>Magnoliopsida</taxon>
        <taxon>Liliopsida</taxon>
        <taxon>Poales</taxon>
        <taxon>Poaceae</taxon>
        <taxon>BOP clade</taxon>
        <taxon>Pooideae</taxon>
        <taxon>Triticodae</taxon>
        <taxon>Triticeae</taxon>
        <taxon>Triticinae</taxon>
        <taxon>Aegilops</taxon>
    </lineage>
</organism>
<dbReference type="Pfam" id="PF00069">
    <property type="entry name" value="Pkinase"/>
    <property type="match status" value="1"/>
</dbReference>
<dbReference type="PROSITE" id="PS50011">
    <property type="entry name" value="PROTEIN_KINASE_DOM"/>
    <property type="match status" value="1"/>
</dbReference>
<name>A0A452ZQX0_AEGTS</name>
<dbReference type="SUPFAM" id="SSF56112">
    <property type="entry name" value="Protein kinase-like (PK-like)"/>
    <property type="match status" value="1"/>
</dbReference>
<feature type="region of interest" description="Disordered" evidence="1">
    <location>
        <begin position="57"/>
        <end position="95"/>
    </location>
</feature>
<dbReference type="InterPro" id="IPR052751">
    <property type="entry name" value="Plant_MAPKKK"/>
</dbReference>
<dbReference type="EnsemblPlants" id="AET1Gv20883700.1">
    <property type="protein sequence ID" value="AET1Gv20883700.1"/>
    <property type="gene ID" value="AET1Gv20883700"/>
</dbReference>
<dbReference type="Gene3D" id="1.10.510.10">
    <property type="entry name" value="Transferase(Phosphotransferase) domain 1"/>
    <property type="match status" value="1"/>
</dbReference>
<dbReference type="AlphaFoldDB" id="A0A452ZQX0"/>
<evidence type="ECO:0000313" key="3">
    <source>
        <dbReference type="EnsemblPlants" id="AET1Gv20883700.1"/>
    </source>
</evidence>
<dbReference type="Proteomes" id="UP000015105">
    <property type="component" value="Chromosome 1D"/>
</dbReference>
<dbReference type="PANTHER" id="PTHR48011">
    <property type="entry name" value="CCR4-NOT TRANSCRIPTIONAL COMPLEX SUBUNIT CAF120-RELATED"/>
    <property type="match status" value="1"/>
</dbReference>
<evidence type="ECO:0000259" key="2">
    <source>
        <dbReference type="PROSITE" id="PS50011"/>
    </source>
</evidence>
<dbReference type="GO" id="GO:0007165">
    <property type="term" value="P:signal transduction"/>
    <property type="evidence" value="ECO:0007669"/>
    <property type="project" value="TreeGrafter"/>
</dbReference>
<reference evidence="4" key="2">
    <citation type="journal article" date="2017" name="Nat. Plants">
        <title>The Aegilops tauschii genome reveals multiple impacts of transposons.</title>
        <authorList>
            <person name="Zhao G."/>
            <person name="Zou C."/>
            <person name="Li K."/>
            <person name="Wang K."/>
            <person name="Li T."/>
            <person name="Gao L."/>
            <person name="Zhang X."/>
            <person name="Wang H."/>
            <person name="Yang Z."/>
            <person name="Liu X."/>
            <person name="Jiang W."/>
            <person name="Mao L."/>
            <person name="Kong X."/>
            <person name="Jiao Y."/>
            <person name="Jia J."/>
        </authorList>
    </citation>
    <scope>NUCLEOTIDE SEQUENCE [LARGE SCALE GENOMIC DNA]</scope>
    <source>
        <strain evidence="4">cv. AL8/78</strain>
    </source>
</reference>
<dbReference type="Gramene" id="AET1Gv20883700.1">
    <property type="protein sequence ID" value="AET1Gv20883700.1"/>
    <property type="gene ID" value="AET1Gv20883700"/>
</dbReference>
<dbReference type="PROSITE" id="PS00108">
    <property type="entry name" value="PROTEIN_KINASE_ST"/>
    <property type="match status" value="1"/>
</dbReference>
<reference evidence="3" key="5">
    <citation type="journal article" date="2021" name="G3 (Bethesda)">
        <title>Aegilops tauschii genome assembly Aet v5.0 features greater sequence contiguity and improved annotation.</title>
        <authorList>
            <person name="Wang L."/>
            <person name="Zhu T."/>
            <person name="Rodriguez J.C."/>
            <person name="Deal K.R."/>
            <person name="Dubcovsky J."/>
            <person name="McGuire P.E."/>
            <person name="Lux T."/>
            <person name="Spannagl M."/>
            <person name="Mayer K.F.X."/>
            <person name="Baldrich P."/>
            <person name="Meyers B.C."/>
            <person name="Huo N."/>
            <person name="Gu Y.Q."/>
            <person name="Zhou H."/>
            <person name="Devos K.M."/>
            <person name="Bennetzen J.L."/>
            <person name="Unver T."/>
            <person name="Budak H."/>
            <person name="Gulick P.J."/>
            <person name="Galiba G."/>
            <person name="Kalapos B."/>
            <person name="Nelson D.R."/>
            <person name="Li P."/>
            <person name="You F.M."/>
            <person name="Luo M.C."/>
            <person name="Dvorak J."/>
        </authorList>
    </citation>
    <scope>NUCLEOTIDE SEQUENCE [LARGE SCALE GENOMIC DNA]</scope>
    <source>
        <strain evidence="3">cv. AL8/78</strain>
    </source>
</reference>
<evidence type="ECO:0000313" key="4">
    <source>
        <dbReference type="Proteomes" id="UP000015105"/>
    </source>
</evidence>
<dbReference type="GO" id="GO:0004672">
    <property type="term" value="F:protein kinase activity"/>
    <property type="evidence" value="ECO:0007669"/>
    <property type="project" value="InterPro"/>
</dbReference>
<proteinExistence type="predicted"/>
<evidence type="ECO:0000256" key="1">
    <source>
        <dbReference type="SAM" id="MobiDB-lite"/>
    </source>
</evidence>
<dbReference type="GO" id="GO:0005524">
    <property type="term" value="F:ATP binding"/>
    <property type="evidence" value="ECO:0007669"/>
    <property type="project" value="InterPro"/>
</dbReference>
<dbReference type="PANTHER" id="PTHR48011:SF98">
    <property type="entry name" value="PROTEIN KINASE DOMAIN-CONTAINING PROTEIN"/>
    <property type="match status" value="1"/>
</dbReference>
<feature type="domain" description="Protein kinase" evidence="2">
    <location>
        <begin position="97"/>
        <end position="347"/>
    </location>
</feature>
<dbReference type="FunFam" id="1.10.510.10:FF:000466">
    <property type="entry name" value="MAP kinase kinase kinase18"/>
    <property type="match status" value="1"/>
</dbReference>
<dbReference type="InterPro" id="IPR008271">
    <property type="entry name" value="Ser/Thr_kinase_AS"/>
</dbReference>
<feature type="compositionally biased region" description="Low complexity" evidence="1">
    <location>
        <begin position="58"/>
        <end position="76"/>
    </location>
</feature>
<reference evidence="3" key="3">
    <citation type="journal article" date="2017" name="Nature">
        <title>Genome sequence of the progenitor of the wheat D genome Aegilops tauschii.</title>
        <authorList>
            <person name="Luo M.C."/>
            <person name="Gu Y.Q."/>
            <person name="Puiu D."/>
            <person name="Wang H."/>
            <person name="Twardziok S.O."/>
            <person name="Deal K.R."/>
            <person name="Huo N."/>
            <person name="Zhu T."/>
            <person name="Wang L."/>
            <person name="Wang Y."/>
            <person name="McGuire P.E."/>
            <person name="Liu S."/>
            <person name="Long H."/>
            <person name="Ramasamy R.K."/>
            <person name="Rodriguez J.C."/>
            <person name="Van S.L."/>
            <person name="Yuan L."/>
            <person name="Wang Z."/>
            <person name="Xia Z."/>
            <person name="Xiao L."/>
            <person name="Anderson O.D."/>
            <person name="Ouyang S."/>
            <person name="Liang Y."/>
            <person name="Zimin A.V."/>
            <person name="Pertea G."/>
            <person name="Qi P."/>
            <person name="Bennetzen J.L."/>
            <person name="Dai X."/>
            <person name="Dawson M.W."/>
            <person name="Muller H.G."/>
            <person name="Kugler K."/>
            <person name="Rivarola-Duarte L."/>
            <person name="Spannagl M."/>
            <person name="Mayer K.F.X."/>
            <person name="Lu F.H."/>
            <person name="Bevan M.W."/>
            <person name="Leroy P."/>
            <person name="Li P."/>
            <person name="You F.M."/>
            <person name="Sun Q."/>
            <person name="Liu Z."/>
            <person name="Lyons E."/>
            <person name="Wicker T."/>
            <person name="Salzberg S.L."/>
            <person name="Devos K.M."/>
            <person name="Dvorak J."/>
        </authorList>
    </citation>
    <scope>NUCLEOTIDE SEQUENCE [LARGE SCALE GENOMIC DNA]</scope>
    <source>
        <strain evidence="3">cv. AL8/78</strain>
    </source>
</reference>
<dbReference type="InterPro" id="IPR000719">
    <property type="entry name" value="Prot_kinase_dom"/>
</dbReference>
<reference evidence="3" key="4">
    <citation type="submission" date="2019-03" db="UniProtKB">
        <authorList>
            <consortium name="EnsemblPlants"/>
        </authorList>
    </citation>
    <scope>IDENTIFICATION</scope>
</reference>
<sequence>RRRERVLENLNSLLPTPFRFGISYLLSRTPNTFHVPNLQSPQLFLSHIYLYIHSPATKKNSSPAPPQASSTQQKPSHPNCHRRRREKKTTMSVSKQWTRVRTLGRGASGAEVFLAADDASGQLFAVKSAVGAACAAALRREQMVMAGLSSPRVVSCIGGRGARDGSYQLFLEFAPGGSLVEQVMSNGGLDERAVRDYAADVAAALAYLHGAGMVHGDVKARNVVIGADGRAKLADFGCARKVGAGVPIIGGTPAFMAPEVARGEEQGPAADVWALGCTVIEMATGRAPWTGMDGNALAALHRIGYTEAVPELPQWLSAEAKDFLARCLVRQANDRCTAAQLLEHPFLAAAVVDAKAEAVESKWVSPKSTLDAAFWESESDADEADDEPSHGAAERRISALACPASALPDWDSDEGWIDVLSGPTEAADAVAAPAKERTGIIVHDAITSEEESIGAVFGALDITVDVEHGSVLNAGQETYADESVVGHSRHQLILVLLASHQLVSCKLLLLLFGNRISNAIDFVHAKALCFASAAPLFICSYSCSPLRHD</sequence>
<accession>A0A452ZQX0</accession>
<dbReference type="CDD" id="cd06606">
    <property type="entry name" value="STKc_MAPKKK"/>
    <property type="match status" value="1"/>
</dbReference>
<protein>
    <recommendedName>
        <fullName evidence="2">Protein kinase domain-containing protein</fullName>
    </recommendedName>
</protein>
<dbReference type="SMART" id="SM00220">
    <property type="entry name" value="S_TKc"/>
    <property type="match status" value="1"/>
</dbReference>
<reference evidence="4" key="1">
    <citation type="journal article" date="2014" name="Science">
        <title>Ancient hybridizations among the ancestral genomes of bread wheat.</title>
        <authorList>
            <consortium name="International Wheat Genome Sequencing Consortium,"/>
            <person name="Marcussen T."/>
            <person name="Sandve S.R."/>
            <person name="Heier L."/>
            <person name="Spannagl M."/>
            <person name="Pfeifer M."/>
            <person name="Jakobsen K.S."/>
            <person name="Wulff B.B."/>
            <person name="Steuernagel B."/>
            <person name="Mayer K.F."/>
            <person name="Olsen O.A."/>
        </authorList>
    </citation>
    <scope>NUCLEOTIDE SEQUENCE [LARGE SCALE GENOMIC DNA]</scope>
    <source>
        <strain evidence="4">cv. AL8/78</strain>
    </source>
</reference>
<keyword evidence="4" id="KW-1185">Reference proteome</keyword>
<dbReference type="STRING" id="200361.A0A452ZQX0"/>
<dbReference type="InterPro" id="IPR011009">
    <property type="entry name" value="Kinase-like_dom_sf"/>
</dbReference>